<evidence type="ECO:0000259" key="4">
    <source>
        <dbReference type="PROSITE" id="PS51755"/>
    </source>
</evidence>
<keyword evidence="6" id="KW-1185">Reference proteome</keyword>
<dbReference type="InterPro" id="IPR011990">
    <property type="entry name" value="TPR-like_helical_dom_sf"/>
</dbReference>
<comment type="caution">
    <text evidence="5">The sequence shown here is derived from an EMBL/GenBank/DDBJ whole genome shotgun (WGS) entry which is preliminary data.</text>
</comment>
<keyword evidence="1 2" id="KW-0238">DNA-binding</keyword>
<dbReference type="SUPFAM" id="SSF46894">
    <property type="entry name" value="C-terminal effector domain of the bipartite response regulators"/>
    <property type="match status" value="1"/>
</dbReference>
<dbReference type="Gene3D" id="1.10.10.10">
    <property type="entry name" value="Winged helix-like DNA-binding domain superfamily/Winged helix DNA-binding domain"/>
    <property type="match status" value="1"/>
</dbReference>
<dbReference type="InterPro" id="IPR036388">
    <property type="entry name" value="WH-like_DNA-bd_sf"/>
</dbReference>
<dbReference type="PANTHER" id="PTHR12558:SF33">
    <property type="entry name" value="BLL7664 PROTEIN"/>
    <property type="match status" value="1"/>
</dbReference>
<keyword evidence="3" id="KW-1133">Transmembrane helix</keyword>
<dbReference type="Pfam" id="PF00486">
    <property type="entry name" value="Trans_reg_C"/>
    <property type="match status" value="1"/>
</dbReference>
<keyword evidence="3" id="KW-0812">Transmembrane</keyword>
<sequence length="781" mass="84917">MDKVDTTALLASASPAGRADAPRVRIGGCRVEADLDRVVLPDREVALEPKAMAVLMYLARHPGHVVSASELIEAVWQGRPMGDNPVYRCIAQLRRALGDDARAPTYIATVPTKGYRLIAQVEPLGPLTPPNSSDGREVHRDVVADRPGVRRHGRAWRLAPLLLVLLAALAVLLGWRRSAAPVPVARPPPTLAVLPLQPAATDEDGVLLAQGMTDLLRHQLSRLPGLVVVAGTSTAGMADPGVAPRSAGDRLHARYLLRGQATRAPGRLRVALQLVDASSGRRLWTATLDRPVTELAAIRNTVLRDVAGALHLRLDAKARDAPADGLRLDAYAVFTRGRQRLARGDAANAAEAAELFRRATILEPGFARAYLGLGQALLRQADVAMTPPPGTMAEARQAIDRALALDPMLGEAWAARARFARDPAEADVLYRKGLALAPNDGPGYAHYAGFLFRQARVGEAIETIERARRIDPLDPELCLTQAFLVMVVRSDVAEHDRLVRQALRIRPHYPPALYQLAYSKWEYSGEFAEAAQLVEQAIAAEPRSLEARALARDIYLDLGDPAAARSVLGPDAPLQATVELAQYRGDRLGAAGALGALPAGQWSDQGPQAAKAQAVRDAAVVTGRWRPTLRRLQSVQDAHHNPLPMAYRGYALVYAHALVLDGQAGKGRQLARSTLALLDAHGIGRARHWFSRERAAAFAVLGDDDQVLQELRYSVENGQLYRWWYLAGHDPLYAHLRTDPRFQALDRMARAHRERQRALLEAWRRDNGLPGGGMAGVERGP</sequence>
<dbReference type="RefSeq" id="WP_336807808.1">
    <property type="nucleotide sequence ID" value="NZ_JBBBNY010000006.1"/>
</dbReference>
<feature type="domain" description="OmpR/PhoB-type" evidence="4">
    <location>
        <begin position="21"/>
        <end position="119"/>
    </location>
</feature>
<dbReference type="PANTHER" id="PTHR12558">
    <property type="entry name" value="CELL DIVISION CYCLE 16,23,27"/>
    <property type="match status" value="1"/>
</dbReference>
<dbReference type="InterPro" id="IPR001867">
    <property type="entry name" value="OmpR/PhoB-type_DNA-bd"/>
</dbReference>
<evidence type="ECO:0000256" key="2">
    <source>
        <dbReference type="PROSITE-ProRule" id="PRU01091"/>
    </source>
</evidence>
<reference evidence="5 6" key="1">
    <citation type="journal article" date="2014" name="Int. J. Syst. Evol. Microbiol.">
        <title>Fulvimonas yonginensis sp. nov., isolated from greenhouse soil, and emended description of the genus Fulvimonas.</title>
        <authorList>
            <person name="Ahn J.H."/>
            <person name="Kim S.J."/>
            <person name="Weon H.Y."/>
            <person name="Hong S.B."/>
            <person name="Seok S.J."/>
            <person name="Kwon S.W."/>
        </authorList>
    </citation>
    <scope>NUCLEOTIDE SEQUENCE [LARGE SCALE GENOMIC DNA]</scope>
    <source>
        <strain evidence="5 6">KACC 16952</strain>
    </source>
</reference>
<organism evidence="5 6">
    <name type="scientific">Fulvimonas yonginensis</name>
    <dbReference type="NCBI Taxonomy" id="1495200"/>
    <lineage>
        <taxon>Bacteria</taxon>
        <taxon>Pseudomonadati</taxon>
        <taxon>Pseudomonadota</taxon>
        <taxon>Gammaproteobacteria</taxon>
        <taxon>Lysobacterales</taxon>
        <taxon>Rhodanobacteraceae</taxon>
        <taxon>Fulvimonas</taxon>
    </lineage>
</organism>
<evidence type="ECO:0000256" key="1">
    <source>
        <dbReference type="ARBA" id="ARBA00023125"/>
    </source>
</evidence>
<dbReference type="PROSITE" id="PS51755">
    <property type="entry name" value="OMPR_PHOB"/>
    <property type="match status" value="1"/>
</dbReference>
<dbReference type="InterPro" id="IPR016032">
    <property type="entry name" value="Sig_transdc_resp-reg_C-effctor"/>
</dbReference>
<evidence type="ECO:0000256" key="3">
    <source>
        <dbReference type="SAM" id="Phobius"/>
    </source>
</evidence>
<dbReference type="EMBL" id="JBBBNY010000006">
    <property type="protein sequence ID" value="MEI7037180.1"/>
    <property type="molecule type" value="Genomic_DNA"/>
</dbReference>
<dbReference type="SUPFAM" id="SSF48452">
    <property type="entry name" value="TPR-like"/>
    <property type="match status" value="1"/>
</dbReference>
<dbReference type="CDD" id="cd00383">
    <property type="entry name" value="trans_reg_C"/>
    <property type="match status" value="1"/>
</dbReference>
<dbReference type="Proteomes" id="UP001381174">
    <property type="component" value="Unassembled WGS sequence"/>
</dbReference>
<accession>A0ABU8JCA0</accession>
<feature type="transmembrane region" description="Helical" evidence="3">
    <location>
        <begin position="155"/>
        <end position="175"/>
    </location>
</feature>
<dbReference type="Pfam" id="PF14559">
    <property type="entry name" value="TPR_19"/>
    <property type="match status" value="1"/>
</dbReference>
<feature type="DNA-binding region" description="OmpR/PhoB-type" evidence="2">
    <location>
        <begin position="21"/>
        <end position="119"/>
    </location>
</feature>
<dbReference type="SMART" id="SM00862">
    <property type="entry name" value="Trans_reg_C"/>
    <property type="match status" value="1"/>
</dbReference>
<name>A0ABU8JCA0_9GAMM</name>
<evidence type="ECO:0000313" key="6">
    <source>
        <dbReference type="Proteomes" id="UP001381174"/>
    </source>
</evidence>
<keyword evidence="3" id="KW-0472">Membrane</keyword>
<dbReference type="Gene3D" id="1.25.40.10">
    <property type="entry name" value="Tetratricopeptide repeat domain"/>
    <property type="match status" value="2"/>
</dbReference>
<evidence type="ECO:0000313" key="5">
    <source>
        <dbReference type="EMBL" id="MEI7037180.1"/>
    </source>
</evidence>
<protein>
    <submittedName>
        <fullName evidence="5">Winged helix-turn-helix domain-containing protein</fullName>
    </submittedName>
</protein>
<gene>
    <name evidence="5" type="ORF">WAT24_10470</name>
</gene>
<proteinExistence type="predicted"/>